<dbReference type="Proteomes" id="UP000184314">
    <property type="component" value="Unassembled WGS sequence"/>
</dbReference>
<protein>
    <submittedName>
        <fullName evidence="1">Uncharacterized protein</fullName>
    </submittedName>
</protein>
<dbReference type="RefSeq" id="WP_073242187.1">
    <property type="nucleotide sequence ID" value="NZ_FQZX01000001.1"/>
</dbReference>
<dbReference type="OrthoDB" id="7060517at2"/>
<dbReference type="EMBL" id="FQZX01000001">
    <property type="protein sequence ID" value="SHJ72677.1"/>
    <property type="molecule type" value="Genomic_DNA"/>
</dbReference>
<name>A0A1M6LNA9_9FLAO</name>
<dbReference type="Pfam" id="PF22668">
    <property type="entry name" value="DUF7009"/>
    <property type="match status" value="1"/>
</dbReference>
<reference evidence="2" key="1">
    <citation type="submission" date="2016-11" db="EMBL/GenBank/DDBJ databases">
        <authorList>
            <person name="Varghese N."/>
            <person name="Submissions S."/>
        </authorList>
    </citation>
    <scope>NUCLEOTIDE SEQUENCE [LARGE SCALE GENOMIC DNA]</scope>
    <source>
        <strain evidence="2">DSM 16478</strain>
    </source>
</reference>
<sequence>MKIRIKGDSVRFRLTQSEVKSLSTNGEIYDSTNFGSQVFSYGVILTRDANQLRISFENNRVTLEMPETTGKVWFENDIITYDHTIKTTSGNELYLLLEKDFTCLDNTIEDQSDNYPNPKLS</sequence>
<accession>A0A1M6LNA9</accession>
<dbReference type="InterPro" id="IPR053825">
    <property type="entry name" value="DUF7009"/>
</dbReference>
<organism evidence="1 2">
    <name type="scientific">Maribacter aquivivus</name>
    <dbReference type="NCBI Taxonomy" id="228958"/>
    <lineage>
        <taxon>Bacteria</taxon>
        <taxon>Pseudomonadati</taxon>
        <taxon>Bacteroidota</taxon>
        <taxon>Flavobacteriia</taxon>
        <taxon>Flavobacteriales</taxon>
        <taxon>Flavobacteriaceae</taxon>
        <taxon>Maribacter</taxon>
    </lineage>
</organism>
<dbReference type="AlphaFoldDB" id="A0A1M6LNA9"/>
<keyword evidence="2" id="KW-1185">Reference proteome</keyword>
<gene>
    <name evidence="1" type="ORF">SAMN04488007_1230</name>
</gene>
<dbReference type="STRING" id="228958.SAMN04488007_1230"/>
<evidence type="ECO:0000313" key="1">
    <source>
        <dbReference type="EMBL" id="SHJ72677.1"/>
    </source>
</evidence>
<proteinExistence type="predicted"/>
<evidence type="ECO:0000313" key="2">
    <source>
        <dbReference type="Proteomes" id="UP000184314"/>
    </source>
</evidence>